<protein>
    <recommendedName>
        <fullName evidence="4">GYF domain-containing protein</fullName>
    </recommendedName>
</protein>
<name>A0ABY8UG16_TETOB</name>
<dbReference type="SUPFAM" id="SSF55277">
    <property type="entry name" value="GYF domain"/>
    <property type="match status" value="1"/>
</dbReference>
<reference evidence="2 3" key="1">
    <citation type="submission" date="2023-05" db="EMBL/GenBank/DDBJ databases">
        <title>A 100% complete, gapless, phased diploid assembly of the Scenedesmus obliquus UTEX 3031 genome.</title>
        <authorList>
            <person name="Biondi T.C."/>
            <person name="Hanschen E.R."/>
            <person name="Kwon T."/>
            <person name="Eng W."/>
            <person name="Kruse C.P.S."/>
            <person name="Koehler S.I."/>
            <person name="Kunde Y."/>
            <person name="Gleasner C.D."/>
            <person name="You Mak K.T."/>
            <person name="Polle J."/>
            <person name="Hovde B.T."/>
            <person name="Starkenburg S.R."/>
        </authorList>
    </citation>
    <scope>NUCLEOTIDE SEQUENCE [LARGE SCALE GENOMIC DNA]</scope>
    <source>
        <strain evidence="2 3">DOE0152z</strain>
    </source>
</reference>
<evidence type="ECO:0000313" key="2">
    <source>
        <dbReference type="EMBL" id="WIA20437.1"/>
    </source>
</evidence>
<dbReference type="InterPro" id="IPR035445">
    <property type="entry name" value="GYF-like_dom_sf"/>
</dbReference>
<proteinExistence type="predicted"/>
<sequence length="383" mass="40001">MELEVLRSQLQLETSARKEHEVQCAAKTRQLWQLREQHEREAPSIDWYHLEEGGSVRGPHDATLMIRWFCSFFLEDHLPVAGVLQQPDGSSRQPPGAVFQPLHVLLALVQQGGSYLPHNSMPAGRASVSQLLLAMPASPPPRHVLRAQQQQQQQQQDDSTLPSSSKLFHKEDAGNGSSSSGVDSRSKSSSGGWGIQAVQDALDSVGSAVEGLAMQVAEGLDSLDSMASAAAAGLAADDVAAGGEGVAAEGSSSALDFLSDFPQLVPAAVMSDGAQQRHSAAGQQQQQGAAQLAAAGAASEIMTGSAKSLSTGLAEQQQQPALTSGAVADMSEFAAEAVRQVRSVVAAAQLPGVWRVESLHQMLRAVSPEPGSRTAAAAGKGGR</sequence>
<feature type="region of interest" description="Disordered" evidence="1">
    <location>
        <begin position="138"/>
        <end position="193"/>
    </location>
</feature>
<dbReference type="Gene3D" id="3.30.1490.40">
    <property type="match status" value="1"/>
</dbReference>
<organism evidence="2 3">
    <name type="scientific">Tetradesmus obliquus</name>
    <name type="common">Green alga</name>
    <name type="synonym">Acutodesmus obliquus</name>
    <dbReference type="NCBI Taxonomy" id="3088"/>
    <lineage>
        <taxon>Eukaryota</taxon>
        <taxon>Viridiplantae</taxon>
        <taxon>Chlorophyta</taxon>
        <taxon>core chlorophytes</taxon>
        <taxon>Chlorophyceae</taxon>
        <taxon>CS clade</taxon>
        <taxon>Sphaeropleales</taxon>
        <taxon>Scenedesmaceae</taxon>
        <taxon>Tetradesmus</taxon>
    </lineage>
</organism>
<dbReference type="EMBL" id="CP126219">
    <property type="protein sequence ID" value="WIA20437.1"/>
    <property type="molecule type" value="Genomic_DNA"/>
</dbReference>
<keyword evidence="3" id="KW-1185">Reference proteome</keyword>
<feature type="compositionally biased region" description="Low complexity" evidence="1">
    <location>
        <begin position="174"/>
        <end position="190"/>
    </location>
</feature>
<accession>A0ABY8UG16</accession>
<evidence type="ECO:0000313" key="3">
    <source>
        <dbReference type="Proteomes" id="UP001244341"/>
    </source>
</evidence>
<evidence type="ECO:0000256" key="1">
    <source>
        <dbReference type="SAM" id="MobiDB-lite"/>
    </source>
</evidence>
<feature type="compositionally biased region" description="Polar residues" evidence="1">
    <location>
        <begin position="157"/>
        <end position="166"/>
    </location>
</feature>
<evidence type="ECO:0008006" key="4">
    <source>
        <dbReference type="Google" id="ProtNLM"/>
    </source>
</evidence>
<dbReference type="Proteomes" id="UP001244341">
    <property type="component" value="Chromosome 12b"/>
</dbReference>
<gene>
    <name evidence="2" type="ORF">OEZ85_004848</name>
</gene>